<dbReference type="Proteomes" id="UP000516384">
    <property type="component" value="Chromosome"/>
</dbReference>
<protein>
    <submittedName>
        <fullName evidence="2">DUF1565 domain-containing protein</fullName>
    </submittedName>
</protein>
<accession>A0A7H0Y395</accession>
<evidence type="ECO:0000259" key="1">
    <source>
        <dbReference type="Pfam" id="PF07602"/>
    </source>
</evidence>
<reference evidence="2 3" key="1">
    <citation type="submission" date="2020-09" db="EMBL/GenBank/DDBJ databases">
        <title>Characterization of Paenibacillus peoriae strain ZF390 with broad-spectrum antimicrobial activity as a potential biocontrol agent.</title>
        <authorList>
            <person name="Li L."/>
            <person name="Zhao Y."/>
            <person name="Li B."/>
            <person name="Xie X."/>
        </authorList>
    </citation>
    <scope>NUCLEOTIDE SEQUENCE [LARGE SCALE GENOMIC DNA]</scope>
    <source>
        <strain evidence="2 3">ZF390</strain>
    </source>
</reference>
<evidence type="ECO:0000313" key="2">
    <source>
        <dbReference type="EMBL" id="QNR65553.1"/>
    </source>
</evidence>
<dbReference type="InterPro" id="IPR012334">
    <property type="entry name" value="Pectin_lyas_fold"/>
</dbReference>
<gene>
    <name evidence="2" type="ORF">IAQ67_16860</name>
</gene>
<organism evidence="2 3">
    <name type="scientific">Paenibacillus peoriae</name>
    <dbReference type="NCBI Taxonomy" id="59893"/>
    <lineage>
        <taxon>Bacteria</taxon>
        <taxon>Bacillati</taxon>
        <taxon>Bacillota</taxon>
        <taxon>Bacilli</taxon>
        <taxon>Bacillales</taxon>
        <taxon>Paenibacillaceae</taxon>
        <taxon>Paenibacillus</taxon>
    </lineage>
</organism>
<dbReference type="Pfam" id="PF07602">
    <property type="entry name" value="DUF1565"/>
    <property type="match status" value="1"/>
</dbReference>
<dbReference type="EMBL" id="CP061172">
    <property type="protein sequence ID" value="QNR65553.1"/>
    <property type="molecule type" value="Genomic_DNA"/>
</dbReference>
<evidence type="ECO:0000313" key="3">
    <source>
        <dbReference type="Proteomes" id="UP000516384"/>
    </source>
</evidence>
<dbReference type="Gene3D" id="2.160.20.10">
    <property type="entry name" value="Single-stranded right-handed beta-helix, Pectin lyase-like"/>
    <property type="match status" value="1"/>
</dbReference>
<dbReference type="SUPFAM" id="SSF51126">
    <property type="entry name" value="Pectin lyase-like"/>
    <property type="match status" value="1"/>
</dbReference>
<dbReference type="AlphaFoldDB" id="A0A7H0Y395"/>
<name>A0A7H0Y395_9BACL</name>
<feature type="domain" description="DUF1565" evidence="1">
    <location>
        <begin position="21"/>
        <end position="61"/>
    </location>
</feature>
<dbReference type="InterPro" id="IPR011050">
    <property type="entry name" value="Pectin_lyase_fold/virulence"/>
</dbReference>
<dbReference type="InterPro" id="IPR011459">
    <property type="entry name" value="DUF1565"/>
</dbReference>
<sequence length="485" mass="53469">MPSFGGFIDSFAKVLYVDGTTGLDTNTGSASSPFKTISKAVASVTADKTLIYIAKEGTYTEPRLTSVLNANYEITIASITLRDKTKRVILSLANVTGGGYTMNKNNTFIGLIIQRPSAGNEARTFEYFFDGSVLNLSFRNCVWDSKPYAPTWFPIFAGNSSGATVRKLEYINCSILPIFSNTDNGVRNDFINCAIANNFTPDVGNIVTTFDADYNPTTQTTTNGVYNGDYAWGTLKYIKVILKTNDKFISTTPKKVSNETVVPKMTNNAAPSGLAFSKGALGINEAYLAFNQTDENEGYCSTNSSGGVGFLGYKFTAPKIIAKYVVRNGTLTSFKRLPRNWTFEGSNNSTNGLDGTWEVLDRQSKQTWNTPITDKVFEIDNIKSFNMYRLNWTANGGATDYTSIGELKMFELLSFPSLIEIPDSNELSFQKYGMNFDSTLNLSNRLNKRIDIQSSNVSFGAGKTFTHVIDMNRYRVNSITFNKGG</sequence>
<dbReference type="RefSeq" id="WP_190297442.1">
    <property type="nucleotide sequence ID" value="NZ_CP061172.1"/>
</dbReference>
<proteinExistence type="predicted"/>